<name>A0A318PYQ3_KOMXY</name>
<dbReference type="Proteomes" id="UP000248257">
    <property type="component" value="Unassembled WGS sequence"/>
</dbReference>
<dbReference type="RefSeq" id="WP_061275746.1">
    <property type="nucleotide sequence ID" value="NZ_CBCRXN010000050.1"/>
</dbReference>
<evidence type="ECO:0000313" key="1">
    <source>
        <dbReference type="EMBL" id="PYD55757.1"/>
    </source>
</evidence>
<comment type="caution">
    <text evidence="1">The sequence shown here is derived from an EMBL/GenBank/DDBJ whole genome shotgun (WGS) entry which is preliminary data.</text>
</comment>
<keyword evidence="2" id="KW-1185">Reference proteome</keyword>
<dbReference type="AlphaFoldDB" id="A0A318PYQ3"/>
<proteinExistence type="predicted"/>
<gene>
    <name evidence="1" type="ORF">CFR75_14680</name>
</gene>
<protein>
    <submittedName>
        <fullName evidence="1">Uncharacterized protein</fullName>
    </submittedName>
</protein>
<evidence type="ECO:0000313" key="2">
    <source>
        <dbReference type="Proteomes" id="UP000248257"/>
    </source>
</evidence>
<organism evidence="1 2">
    <name type="scientific">Komagataeibacter xylinus</name>
    <name type="common">Gluconacetobacter xylinus</name>
    <dbReference type="NCBI Taxonomy" id="28448"/>
    <lineage>
        <taxon>Bacteria</taxon>
        <taxon>Pseudomonadati</taxon>
        <taxon>Pseudomonadota</taxon>
        <taxon>Alphaproteobacteria</taxon>
        <taxon>Acetobacterales</taxon>
        <taxon>Acetobacteraceae</taxon>
        <taxon>Komagataeibacter</taxon>
    </lineage>
</organism>
<dbReference type="OrthoDB" id="7282237at2"/>
<dbReference type="STRING" id="1220579.GCA_001571345_02702"/>
<dbReference type="EMBL" id="NKUC01000050">
    <property type="protein sequence ID" value="PYD55757.1"/>
    <property type="molecule type" value="Genomic_DNA"/>
</dbReference>
<accession>A0A318PYQ3</accession>
<sequence>MNIHTPICADALGSIVLTRRQYRVVMDFKEEAGTREIWERMGRVRANPGATQPDLWLEIDTYEYMLQGLLLHCPVMTRADGGACFDLDGVLLLLTGCSAEVVAIPGWRAPERTLSRIDASMLLDDEMHGLPVEYD</sequence>
<reference evidence="1 2" key="1">
    <citation type="submission" date="2017-07" db="EMBL/GenBank/DDBJ databases">
        <title>A draft genome sequence of Komagataeibacter xylinus LMG 1515.</title>
        <authorList>
            <person name="Skraban J."/>
            <person name="Cleenwerck I."/>
            <person name="Vandamme P."/>
            <person name="Trcek J."/>
        </authorList>
    </citation>
    <scope>NUCLEOTIDE SEQUENCE [LARGE SCALE GENOMIC DNA]</scope>
    <source>
        <strain evidence="1 2">LMG 1515</strain>
    </source>
</reference>